<gene>
    <name evidence="2" type="ORF">PCON_05519</name>
</gene>
<name>U4KWP8_PYROM</name>
<evidence type="ECO:0000256" key="1">
    <source>
        <dbReference type="SAM" id="MobiDB-lite"/>
    </source>
</evidence>
<dbReference type="EMBL" id="HF935277">
    <property type="protein sequence ID" value="CCX05932.1"/>
    <property type="molecule type" value="Genomic_DNA"/>
</dbReference>
<accession>U4KWP8</accession>
<evidence type="ECO:0000313" key="3">
    <source>
        <dbReference type="Proteomes" id="UP000018144"/>
    </source>
</evidence>
<organism evidence="2 3">
    <name type="scientific">Pyronema omphalodes (strain CBS 100304)</name>
    <name type="common">Pyronema confluens</name>
    <dbReference type="NCBI Taxonomy" id="1076935"/>
    <lineage>
        <taxon>Eukaryota</taxon>
        <taxon>Fungi</taxon>
        <taxon>Dikarya</taxon>
        <taxon>Ascomycota</taxon>
        <taxon>Pezizomycotina</taxon>
        <taxon>Pezizomycetes</taxon>
        <taxon>Pezizales</taxon>
        <taxon>Pyronemataceae</taxon>
        <taxon>Pyronema</taxon>
    </lineage>
</organism>
<feature type="compositionally biased region" description="Basic residues" evidence="1">
    <location>
        <begin position="1"/>
        <end position="10"/>
    </location>
</feature>
<dbReference type="Proteomes" id="UP000018144">
    <property type="component" value="Unassembled WGS sequence"/>
</dbReference>
<feature type="region of interest" description="Disordered" evidence="1">
    <location>
        <begin position="1"/>
        <end position="52"/>
    </location>
</feature>
<feature type="compositionally biased region" description="Basic residues" evidence="1">
    <location>
        <begin position="34"/>
        <end position="43"/>
    </location>
</feature>
<keyword evidence="3" id="KW-1185">Reference proteome</keyword>
<proteinExistence type="predicted"/>
<reference evidence="2 3" key="1">
    <citation type="journal article" date="2013" name="PLoS Genet.">
        <title>The genome and development-dependent transcriptomes of Pyronema confluens: a window into fungal evolution.</title>
        <authorList>
            <person name="Traeger S."/>
            <person name="Altegoer F."/>
            <person name="Freitag M."/>
            <person name="Gabaldon T."/>
            <person name="Kempken F."/>
            <person name="Kumar A."/>
            <person name="Marcet-Houben M."/>
            <person name="Poggeler S."/>
            <person name="Stajich J.E."/>
            <person name="Nowrousian M."/>
        </authorList>
    </citation>
    <scope>NUCLEOTIDE SEQUENCE [LARGE SCALE GENOMIC DNA]</scope>
    <source>
        <strain evidence="3">CBS 100304</strain>
        <tissue evidence="2">Vegetative mycelium</tissue>
    </source>
</reference>
<protein>
    <submittedName>
        <fullName evidence="2">Uncharacterized protein</fullName>
    </submittedName>
</protein>
<sequence length="82" mass="9404">MHAHSSHPHLYHLPLPRLPRSRTRASCFGQSRGPPHRRERSARKPPQQWHEMPQLLPQRIIGTEAMMGDILDIMIGIVVGET</sequence>
<dbReference type="AlphaFoldDB" id="U4KWP8"/>
<evidence type="ECO:0000313" key="2">
    <source>
        <dbReference type="EMBL" id="CCX05932.1"/>
    </source>
</evidence>